<comment type="caution">
    <text evidence="1">The sequence shown here is derived from an EMBL/GenBank/DDBJ whole genome shotgun (WGS) entry which is preliminary data.</text>
</comment>
<accession>A0A2T0MCQ9</accession>
<proteinExistence type="predicted"/>
<sequence length="310" mass="35563">MKQFLIKIIVFASFFWGLYLLTVVKLSDGFVDMYYPKFTQEAGSLVLGLSRADQGIDPVVLEETLEPFQINKPIINFATNQSFYGEVYLEAIQKKLAKNTTNGIFILSVSPGSFTGPKNMGPKKIRAFDERMVIGKTDNFTTSPNYNYIINCYGQSLYNSIYNTNTWGHLVSHDNGWNQVKLIAGKDTIKERDIANWKSENLIFYNKKSQTESFKDSRFEQFLKTISFLKKKGKVFLVRIPADPDVLAFENSRWSDFDSRMERVANTYNIPYLNYSKQTSAVKTYDGSHMESNSAKKFTKMLAERIANKL</sequence>
<dbReference type="RefSeq" id="WP_106147009.1">
    <property type="nucleotide sequence ID" value="NZ_PVYX01000002.1"/>
</dbReference>
<evidence type="ECO:0008006" key="3">
    <source>
        <dbReference type="Google" id="ProtNLM"/>
    </source>
</evidence>
<keyword evidence="2" id="KW-1185">Reference proteome</keyword>
<reference evidence="1 2" key="1">
    <citation type="submission" date="2018-03" db="EMBL/GenBank/DDBJ databases">
        <title>Genomic Encyclopedia of Archaeal and Bacterial Type Strains, Phase II (KMG-II): from individual species to whole genera.</title>
        <authorList>
            <person name="Goeker M."/>
        </authorList>
    </citation>
    <scope>NUCLEOTIDE SEQUENCE [LARGE SCALE GENOMIC DNA]</scope>
    <source>
        <strain evidence="1 2">DSM 25027</strain>
    </source>
</reference>
<dbReference type="AlphaFoldDB" id="A0A2T0MCQ9"/>
<evidence type="ECO:0000313" key="1">
    <source>
        <dbReference type="EMBL" id="PRX55274.1"/>
    </source>
</evidence>
<gene>
    <name evidence="1" type="ORF">CLV81_3683</name>
</gene>
<dbReference type="Proteomes" id="UP000237640">
    <property type="component" value="Unassembled WGS sequence"/>
</dbReference>
<dbReference type="OrthoDB" id="1433719at2"/>
<name>A0A2T0MCQ9_9FLAO</name>
<dbReference type="SUPFAM" id="SSF52266">
    <property type="entry name" value="SGNH hydrolase"/>
    <property type="match status" value="1"/>
</dbReference>
<organism evidence="1 2">
    <name type="scientific">Flagellimonas meridianipacifica</name>
    <dbReference type="NCBI Taxonomy" id="1080225"/>
    <lineage>
        <taxon>Bacteria</taxon>
        <taxon>Pseudomonadati</taxon>
        <taxon>Bacteroidota</taxon>
        <taxon>Flavobacteriia</taxon>
        <taxon>Flavobacteriales</taxon>
        <taxon>Flavobacteriaceae</taxon>
        <taxon>Flagellimonas</taxon>
    </lineage>
</organism>
<evidence type="ECO:0000313" key="2">
    <source>
        <dbReference type="Proteomes" id="UP000237640"/>
    </source>
</evidence>
<dbReference type="EMBL" id="PVYX01000002">
    <property type="protein sequence ID" value="PRX55274.1"/>
    <property type="molecule type" value="Genomic_DNA"/>
</dbReference>
<protein>
    <recommendedName>
        <fullName evidence="3">GDSL-like lipase/acylhydrolase family protein</fullName>
    </recommendedName>
</protein>